<evidence type="ECO:0000256" key="1">
    <source>
        <dbReference type="SAM" id="MobiDB-lite"/>
    </source>
</evidence>
<organism evidence="3 4">
    <name type="scientific">Diplodia corticola</name>
    <dbReference type="NCBI Taxonomy" id="236234"/>
    <lineage>
        <taxon>Eukaryota</taxon>
        <taxon>Fungi</taxon>
        <taxon>Dikarya</taxon>
        <taxon>Ascomycota</taxon>
        <taxon>Pezizomycotina</taxon>
        <taxon>Dothideomycetes</taxon>
        <taxon>Dothideomycetes incertae sedis</taxon>
        <taxon>Botryosphaeriales</taxon>
        <taxon>Botryosphaeriaceae</taxon>
        <taxon>Diplodia</taxon>
    </lineage>
</organism>
<dbReference type="AlphaFoldDB" id="A0A1J9R314"/>
<evidence type="ECO:0000313" key="4">
    <source>
        <dbReference type="Proteomes" id="UP000183809"/>
    </source>
</evidence>
<feature type="region of interest" description="Disordered" evidence="1">
    <location>
        <begin position="123"/>
        <end position="156"/>
    </location>
</feature>
<dbReference type="InterPro" id="IPR013087">
    <property type="entry name" value="Znf_C2H2_type"/>
</dbReference>
<name>A0A1J9R314_9PEZI</name>
<feature type="domain" description="C2H2-type" evidence="2">
    <location>
        <begin position="292"/>
        <end position="321"/>
    </location>
</feature>
<feature type="domain" description="C2H2-type" evidence="2">
    <location>
        <begin position="257"/>
        <end position="284"/>
    </location>
</feature>
<proteinExistence type="predicted"/>
<dbReference type="Proteomes" id="UP000183809">
    <property type="component" value="Unassembled WGS sequence"/>
</dbReference>
<accession>A0A1J9R314</accession>
<gene>
    <name evidence="3" type="ORF">BKCO1_2200029</name>
</gene>
<feature type="compositionally biased region" description="Acidic residues" evidence="1">
    <location>
        <begin position="1"/>
        <end position="13"/>
    </location>
</feature>
<feature type="region of interest" description="Disordered" evidence="1">
    <location>
        <begin position="168"/>
        <end position="264"/>
    </location>
</feature>
<feature type="compositionally biased region" description="Basic residues" evidence="1">
    <location>
        <begin position="319"/>
        <end position="337"/>
    </location>
</feature>
<dbReference type="GeneID" id="31013085"/>
<feature type="compositionally biased region" description="Basic and acidic residues" evidence="1">
    <location>
        <begin position="252"/>
        <end position="264"/>
    </location>
</feature>
<dbReference type="RefSeq" id="XP_020130878.1">
    <property type="nucleotide sequence ID" value="XM_020272825.1"/>
</dbReference>
<dbReference type="SMART" id="SM00355">
    <property type="entry name" value="ZnF_C2H2"/>
    <property type="match status" value="2"/>
</dbReference>
<protein>
    <submittedName>
        <fullName evidence="3">C2h2 finger domain</fullName>
    </submittedName>
</protein>
<keyword evidence="4" id="KW-1185">Reference proteome</keyword>
<comment type="caution">
    <text evidence="3">The sequence shown here is derived from an EMBL/GenBank/DDBJ whole genome shotgun (WGS) entry which is preliminary data.</text>
</comment>
<reference evidence="3 4" key="1">
    <citation type="submission" date="2016-10" db="EMBL/GenBank/DDBJ databases">
        <title>Proteomics and genomics reveal pathogen-plant mechanisms compatible with a hemibiotrophic lifestyle of Diplodia corticola.</title>
        <authorList>
            <person name="Fernandes I."/>
            <person name="De Jonge R."/>
            <person name="Van De Peer Y."/>
            <person name="Devreese B."/>
            <person name="Alves A."/>
            <person name="Esteves A.C."/>
        </authorList>
    </citation>
    <scope>NUCLEOTIDE SEQUENCE [LARGE SCALE GENOMIC DNA]</scope>
    <source>
        <strain evidence="3 4">CBS 112549</strain>
    </source>
</reference>
<evidence type="ECO:0000259" key="2">
    <source>
        <dbReference type="SMART" id="SM00355"/>
    </source>
</evidence>
<dbReference type="Gene3D" id="3.30.160.60">
    <property type="entry name" value="Classic Zinc Finger"/>
    <property type="match status" value="1"/>
</dbReference>
<sequence>MSEFDPQEDEGYDCDSYQQSPGVHYRQASLTSYSAYATPQNEIAPGQQQAYYGHPYPNVATDARSWSQEASTYQGEANQWSMHRAAYAQPGMTYPAAYSDFFEGTDEAVHGNPSGFQFPGAESSGGNYGPGAAEYHHPNTAGHSAHTNYRYPHASTMNYPQGAQGVYGGASHLDGTPALRVHQPADSGRGELVRSASTSGYSEGSAHALSTAGSSMLSPNYGHEAEYEEEASSEGSRSPDAQVPASPNTANDPERKWKCKQSECAERKGFKRHTDLVRHMSTVHHREDQGKFDCVQRTCPRKGENGFTRKDHLTEHLRNFHLRSIPKRRGRSGKSPE</sequence>
<dbReference type="OrthoDB" id="2687452at2759"/>
<feature type="region of interest" description="Disordered" evidence="1">
    <location>
        <begin position="318"/>
        <end position="337"/>
    </location>
</feature>
<dbReference type="EMBL" id="MNUE01000022">
    <property type="protein sequence ID" value="OJD34618.1"/>
    <property type="molecule type" value="Genomic_DNA"/>
</dbReference>
<evidence type="ECO:0000313" key="3">
    <source>
        <dbReference type="EMBL" id="OJD34618.1"/>
    </source>
</evidence>
<feature type="region of interest" description="Disordered" evidence="1">
    <location>
        <begin position="1"/>
        <end position="20"/>
    </location>
</feature>
<dbReference type="STRING" id="236234.A0A1J9R314"/>